<gene>
    <name evidence="2" type="ORF">IBL26_12230</name>
</gene>
<keyword evidence="3" id="KW-1185">Reference proteome</keyword>
<feature type="domain" description="DUF403" evidence="1">
    <location>
        <begin position="1"/>
        <end position="310"/>
    </location>
</feature>
<sequence>MLSRTADCLFWLGRYSERAGNVARGLAATLRMAMLAQPLSAEDEWRSLLIATGSEPGFLAKHPAPTAEAVIHWLTLDLDNPSGIAACVEAGRRNARTVRTALTVDMWEAINDTWIEFRRLDPSVTKGDRLPGFLDWVKSRTLLFNGAATDTMLRDDAWRFVHLGTMLERADNTARLLDVRHAAFDASGGADASHYAQWQAVLRSVSALRAYQHVFHARLQPQLVVELLLLRKELPRSLLACYRSVESVLDAIADNNGGTRGACHSLAAQLHASMRDTETADILEQGLHGFLTGTIDRNIELGQQIGLLYLNGRQP</sequence>
<proteinExistence type="predicted"/>
<dbReference type="EMBL" id="JACTVA010000019">
    <property type="protein sequence ID" value="MBC9207603.1"/>
    <property type="molecule type" value="Genomic_DNA"/>
</dbReference>
<dbReference type="Pfam" id="PF04168">
    <property type="entry name" value="Alpha-E"/>
    <property type="match status" value="1"/>
</dbReference>
<dbReference type="InterPro" id="IPR051680">
    <property type="entry name" value="ATP-dep_Glu-Cys_Ligase-2"/>
</dbReference>
<dbReference type="Proteomes" id="UP000626026">
    <property type="component" value="Unassembled WGS sequence"/>
</dbReference>
<evidence type="ECO:0000313" key="3">
    <source>
        <dbReference type="Proteomes" id="UP000626026"/>
    </source>
</evidence>
<dbReference type="PANTHER" id="PTHR34595">
    <property type="entry name" value="BLR5612 PROTEIN"/>
    <property type="match status" value="1"/>
</dbReference>
<comment type="caution">
    <text evidence="2">The sequence shown here is derived from an EMBL/GenBank/DDBJ whole genome shotgun (WGS) entry which is preliminary data.</text>
</comment>
<dbReference type="PANTHER" id="PTHR34595:SF7">
    <property type="entry name" value="SLL1039 PROTEIN"/>
    <property type="match status" value="1"/>
</dbReference>
<organism evidence="2 3">
    <name type="scientific">Teichococcus aerophilus</name>
    <dbReference type="NCBI Taxonomy" id="1224513"/>
    <lineage>
        <taxon>Bacteria</taxon>
        <taxon>Pseudomonadati</taxon>
        <taxon>Pseudomonadota</taxon>
        <taxon>Alphaproteobacteria</taxon>
        <taxon>Acetobacterales</taxon>
        <taxon>Roseomonadaceae</taxon>
        <taxon>Roseomonas</taxon>
    </lineage>
</organism>
<dbReference type="InterPro" id="IPR007296">
    <property type="entry name" value="DUF403"/>
</dbReference>
<protein>
    <submittedName>
        <fullName evidence="2">Alpha-E domain-containing protein</fullName>
    </submittedName>
</protein>
<evidence type="ECO:0000313" key="2">
    <source>
        <dbReference type="EMBL" id="MBC9207603.1"/>
    </source>
</evidence>
<evidence type="ECO:0000259" key="1">
    <source>
        <dbReference type="Pfam" id="PF04168"/>
    </source>
</evidence>
<reference evidence="2 3" key="1">
    <citation type="journal article" date="2013" name="Int. J. Syst. Evol. Microbiol.">
        <title>Roseomonas aerophila sp. nov., isolated from air.</title>
        <authorList>
            <person name="Kim S.J."/>
            <person name="Weon H.Y."/>
            <person name="Ahn J.H."/>
            <person name="Hong S.B."/>
            <person name="Seok S.J."/>
            <person name="Whang K.S."/>
            <person name="Kwon S.W."/>
        </authorList>
    </citation>
    <scope>NUCLEOTIDE SEQUENCE [LARGE SCALE GENOMIC DNA]</scope>
    <source>
        <strain evidence="2 3">NBRC 108923</strain>
    </source>
</reference>
<name>A0ABR7RMG0_9PROT</name>
<accession>A0ABR7RMG0</accession>
<dbReference type="RefSeq" id="WP_187784766.1">
    <property type="nucleotide sequence ID" value="NZ_JACTVA010000019.1"/>
</dbReference>